<reference evidence="1 2" key="1">
    <citation type="submission" date="2020-08" db="EMBL/GenBank/DDBJ databases">
        <title>Genomic Encyclopedia of Type Strains, Phase IV (KMG-IV): sequencing the most valuable type-strain genomes for metagenomic binning, comparative biology and taxonomic classification.</title>
        <authorList>
            <person name="Goeker M."/>
        </authorList>
    </citation>
    <scope>NUCLEOTIDE SEQUENCE [LARGE SCALE GENOMIC DNA]</scope>
    <source>
        <strain evidence="1 2">DSM 45385</strain>
    </source>
</reference>
<dbReference type="Proteomes" id="UP000568380">
    <property type="component" value="Unassembled WGS sequence"/>
</dbReference>
<keyword evidence="2" id="KW-1185">Reference proteome</keyword>
<sequence>MTLLNEIERYRYAERLLGQRDALGALYMLEPLLDEHGDDPGVLLLAARAYFHSAQLGRAQKTLGTLVERDPSDHYARFLLGRTLERASKPEQALPHLRMAAAMAAEPDYADSVTRVERKLSL</sequence>
<proteinExistence type="predicted"/>
<dbReference type="EMBL" id="JACHIN010000001">
    <property type="protein sequence ID" value="MBB5075268.1"/>
    <property type="molecule type" value="Genomic_DNA"/>
</dbReference>
<dbReference type="Gene3D" id="1.25.40.10">
    <property type="entry name" value="Tetratricopeptide repeat domain"/>
    <property type="match status" value="1"/>
</dbReference>
<evidence type="ECO:0000313" key="2">
    <source>
        <dbReference type="Proteomes" id="UP000568380"/>
    </source>
</evidence>
<dbReference type="RefSeq" id="WP_246508320.1">
    <property type="nucleotide sequence ID" value="NZ_JACHIN010000001.1"/>
</dbReference>
<protein>
    <submittedName>
        <fullName evidence="1">Flp pilus assembly protein TadD</fullName>
    </submittedName>
</protein>
<dbReference type="SUPFAM" id="SSF48452">
    <property type="entry name" value="TPR-like"/>
    <property type="match status" value="1"/>
</dbReference>
<dbReference type="AlphaFoldDB" id="A0A7W7ZWW5"/>
<organism evidence="1 2">
    <name type="scientific">Nonomuraea endophytica</name>
    <dbReference type="NCBI Taxonomy" id="714136"/>
    <lineage>
        <taxon>Bacteria</taxon>
        <taxon>Bacillati</taxon>
        <taxon>Actinomycetota</taxon>
        <taxon>Actinomycetes</taxon>
        <taxon>Streptosporangiales</taxon>
        <taxon>Streptosporangiaceae</taxon>
        <taxon>Nonomuraea</taxon>
    </lineage>
</organism>
<accession>A0A7W7ZWW5</accession>
<gene>
    <name evidence="1" type="ORF">HNR40_000714</name>
</gene>
<name>A0A7W7ZWW5_9ACTN</name>
<dbReference type="InterPro" id="IPR011990">
    <property type="entry name" value="TPR-like_helical_dom_sf"/>
</dbReference>
<dbReference type="Pfam" id="PF14559">
    <property type="entry name" value="TPR_19"/>
    <property type="match status" value="1"/>
</dbReference>
<evidence type="ECO:0000313" key="1">
    <source>
        <dbReference type="EMBL" id="MBB5075268.1"/>
    </source>
</evidence>
<comment type="caution">
    <text evidence="1">The sequence shown here is derived from an EMBL/GenBank/DDBJ whole genome shotgun (WGS) entry which is preliminary data.</text>
</comment>